<dbReference type="InterPro" id="IPR012981">
    <property type="entry name" value="PIH1_N"/>
</dbReference>
<accession>A0A422NUP7</accession>
<reference evidence="3 4" key="1">
    <citation type="journal article" date="2018" name="BMC Genomics">
        <title>Genomic comparison of Trypanosoma conorhini and Trypanosoma rangeli to Trypanosoma cruzi strains of high and low virulence.</title>
        <authorList>
            <person name="Bradwell K.R."/>
            <person name="Koparde V.N."/>
            <person name="Matveyev A.V."/>
            <person name="Serrano M.G."/>
            <person name="Alves J.M."/>
            <person name="Parikh H."/>
            <person name="Huang B."/>
            <person name="Lee V."/>
            <person name="Espinosa-Alvarez O."/>
            <person name="Ortiz P.A."/>
            <person name="Costa-Martins A.G."/>
            <person name="Teixeira M.M."/>
            <person name="Buck G.A."/>
        </authorList>
    </citation>
    <scope>NUCLEOTIDE SEQUENCE [LARGE SCALE GENOMIC DNA]</scope>
    <source>
        <strain evidence="3 4">AM80</strain>
    </source>
</reference>
<dbReference type="EMBL" id="MKGL01000052">
    <property type="protein sequence ID" value="RNF09186.1"/>
    <property type="molecule type" value="Genomic_DNA"/>
</dbReference>
<evidence type="ECO:0000259" key="2">
    <source>
        <dbReference type="Pfam" id="PF08190"/>
    </source>
</evidence>
<dbReference type="AlphaFoldDB" id="A0A422NUP7"/>
<comment type="similarity">
    <text evidence="1">Belongs to the PIH1 family.</text>
</comment>
<dbReference type="GeneID" id="40326264"/>
<dbReference type="Pfam" id="PF08190">
    <property type="entry name" value="PIH1"/>
    <property type="match status" value="1"/>
</dbReference>
<gene>
    <name evidence="3" type="ORF">TraAM80_02331</name>
</gene>
<dbReference type="PANTHER" id="PTHR22997:SF8">
    <property type="entry name" value="PIH1 N-TERMINAL DOMAIN-CONTAINING PROTEIN"/>
    <property type="match status" value="1"/>
</dbReference>
<dbReference type="RefSeq" id="XP_029240820.1">
    <property type="nucleotide sequence ID" value="XM_029379337.1"/>
</dbReference>
<feature type="domain" description="PIH1 N-terminal" evidence="2">
    <location>
        <begin position="8"/>
        <end position="135"/>
    </location>
</feature>
<protein>
    <recommendedName>
        <fullName evidence="2">PIH1 N-terminal domain-containing protein</fullName>
    </recommendedName>
</protein>
<dbReference type="InterPro" id="IPR050734">
    <property type="entry name" value="PIH1/Kintoun_subfamily"/>
</dbReference>
<comment type="caution">
    <text evidence="3">The sequence shown here is derived from an EMBL/GenBank/DDBJ whole genome shotgun (WGS) entry which is preliminary data.</text>
</comment>
<proteinExistence type="inferred from homology"/>
<dbReference type="Proteomes" id="UP000283634">
    <property type="component" value="Unassembled WGS sequence"/>
</dbReference>
<keyword evidence="4" id="KW-1185">Reference proteome</keyword>
<organism evidence="3 4">
    <name type="scientific">Trypanosoma rangeli</name>
    <dbReference type="NCBI Taxonomy" id="5698"/>
    <lineage>
        <taxon>Eukaryota</taxon>
        <taxon>Discoba</taxon>
        <taxon>Euglenozoa</taxon>
        <taxon>Kinetoplastea</taxon>
        <taxon>Metakinetoplastina</taxon>
        <taxon>Trypanosomatida</taxon>
        <taxon>Trypanosomatidae</taxon>
        <taxon>Trypanosoma</taxon>
        <taxon>Herpetosoma</taxon>
    </lineage>
</organism>
<dbReference type="OMA" id="AYCVDVV"/>
<evidence type="ECO:0000313" key="4">
    <source>
        <dbReference type="Proteomes" id="UP000283634"/>
    </source>
</evidence>
<dbReference type="OrthoDB" id="5135119at2759"/>
<sequence length="356" mass="39489">MFSDAGMEAGFCFEALAADNETMVVVNVCGNSSVGRALAKNMEEVPESHLDEYGLDNLIVPIAVGPAEKCDREKYSFSIDVVIHPLLTSRCVPSHRLFDHYILRLTSLAIEWILQECGIRLNPRSCKLITDKKYFQNGKENFNQILSKIAKAMEKETTTVPANESKGEGFSLPSKLQLDVSRKNDEITPSPLIKEMPQGTGIRKGFLNDVRLYGDGGSSECKQPPLDPLLHLPEQLRKRCQVIDTRQIRSGVTDASAATEPDSIKEKPKLLPSNVTKGAPTQWEVQSLVCNEREIVVRLRPPPSVTSMKDVELIALSDTIEIDETVVRLPRTIKVENVTAKFLKSSKIMVLTCPLA</sequence>
<dbReference type="GO" id="GO:0005737">
    <property type="term" value="C:cytoplasm"/>
    <property type="evidence" value="ECO:0007669"/>
    <property type="project" value="TreeGrafter"/>
</dbReference>
<evidence type="ECO:0000313" key="3">
    <source>
        <dbReference type="EMBL" id="RNF09186.1"/>
    </source>
</evidence>
<name>A0A422NUP7_TRYRA</name>
<dbReference type="PANTHER" id="PTHR22997">
    <property type="entry name" value="PIH1 DOMAIN-CONTAINING PROTEIN 1"/>
    <property type="match status" value="1"/>
</dbReference>
<evidence type="ECO:0000256" key="1">
    <source>
        <dbReference type="ARBA" id="ARBA00008511"/>
    </source>
</evidence>